<organism evidence="3 4">
    <name type="scientific">Diplogelasinospora grovesii</name>
    <dbReference type="NCBI Taxonomy" id="303347"/>
    <lineage>
        <taxon>Eukaryota</taxon>
        <taxon>Fungi</taxon>
        <taxon>Dikarya</taxon>
        <taxon>Ascomycota</taxon>
        <taxon>Pezizomycotina</taxon>
        <taxon>Sordariomycetes</taxon>
        <taxon>Sordariomycetidae</taxon>
        <taxon>Sordariales</taxon>
        <taxon>Diplogelasinosporaceae</taxon>
        <taxon>Diplogelasinospora</taxon>
    </lineage>
</organism>
<evidence type="ECO:0000259" key="2">
    <source>
        <dbReference type="PROSITE" id="PS50833"/>
    </source>
</evidence>
<dbReference type="SMART" id="SM00879">
    <property type="entry name" value="Brix"/>
    <property type="match status" value="1"/>
</dbReference>
<dbReference type="GO" id="GO:0042274">
    <property type="term" value="P:ribosomal small subunit biogenesis"/>
    <property type="evidence" value="ECO:0007669"/>
    <property type="project" value="UniProtKB-ARBA"/>
</dbReference>
<evidence type="ECO:0000313" key="3">
    <source>
        <dbReference type="EMBL" id="KAK3942321.1"/>
    </source>
</evidence>
<dbReference type="AlphaFoldDB" id="A0AAN6S761"/>
<dbReference type="GO" id="GO:0005654">
    <property type="term" value="C:nucleoplasm"/>
    <property type="evidence" value="ECO:0007669"/>
    <property type="project" value="UniProtKB-ARBA"/>
</dbReference>
<evidence type="ECO:0000256" key="1">
    <source>
        <dbReference type="ARBA" id="ARBA00040513"/>
    </source>
</evidence>
<evidence type="ECO:0000313" key="4">
    <source>
        <dbReference type="Proteomes" id="UP001303473"/>
    </source>
</evidence>
<dbReference type="PROSITE" id="PS50833">
    <property type="entry name" value="BRIX"/>
    <property type="match status" value="1"/>
</dbReference>
<dbReference type="GO" id="GO:0006364">
    <property type="term" value="P:rRNA processing"/>
    <property type="evidence" value="ECO:0007669"/>
    <property type="project" value="InterPro"/>
</dbReference>
<dbReference type="Proteomes" id="UP001303473">
    <property type="component" value="Unassembled WGS sequence"/>
</dbReference>
<dbReference type="GO" id="GO:0032040">
    <property type="term" value="C:small-subunit processome"/>
    <property type="evidence" value="ECO:0007669"/>
    <property type="project" value="TreeGrafter"/>
</dbReference>
<dbReference type="FunFam" id="3.40.50.10480:FF:000001">
    <property type="entry name" value="IMP4, U3 small nucleolar ribonucleoprotein"/>
    <property type="match status" value="1"/>
</dbReference>
<name>A0AAN6S761_9PEZI</name>
<gene>
    <name evidence="3" type="ORF">QBC46DRAFT_339775</name>
</gene>
<dbReference type="GO" id="GO:0042134">
    <property type="term" value="F:rRNA primary transcript binding"/>
    <property type="evidence" value="ECO:0007669"/>
    <property type="project" value="InterPro"/>
</dbReference>
<dbReference type="InterPro" id="IPR007109">
    <property type="entry name" value="Brix"/>
</dbReference>
<dbReference type="Gene3D" id="3.40.50.10480">
    <property type="entry name" value="Probable brix-domain ribosomal biogenesis protein"/>
    <property type="match status" value="1"/>
</dbReference>
<dbReference type="PANTHER" id="PTHR22734:SF2">
    <property type="entry name" value="U3 SMALL NUCLEOLAR RIBONUCLEOPROTEIN PROTEIN IMP4"/>
    <property type="match status" value="1"/>
</dbReference>
<sequence>MIRKQARQRRDYLYRRALLLRDAEVSEKRAKLRASLASGKPLDPKIANDKQLREDYDYDVSADLAKDETLDIDDEYSELSGVIDPRILVTTSRDPSSRLMSFSKEIRLLFPTAIRLNRGNLVLPELVRSAQSERLTDVILLHEHRGTPTALTISHFPHGPTLMVSLHNVVLRADIPRSIKGTVSESYPHLIFENFSTPLGNRIVKILKHLFPPRDPNEPKTAGNRVITFVNQDDCIEVRHHVYVRTSYQSVELSEVGPRFTMRPFSITMGTLENKDAIQEWHLNQYTRTGRKKNYF</sequence>
<accession>A0AAN6S761</accession>
<feature type="domain" description="Brix" evidence="2">
    <location>
        <begin position="85"/>
        <end position="273"/>
    </location>
</feature>
<dbReference type="GO" id="GO:0034457">
    <property type="term" value="C:Mpp10 complex"/>
    <property type="evidence" value="ECO:0007669"/>
    <property type="project" value="UniProtKB-ARBA"/>
</dbReference>
<dbReference type="GO" id="GO:0030515">
    <property type="term" value="F:snoRNA binding"/>
    <property type="evidence" value="ECO:0007669"/>
    <property type="project" value="TreeGrafter"/>
</dbReference>
<keyword evidence="4" id="KW-1185">Reference proteome</keyword>
<dbReference type="PANTHER" id="PTHR22734">
    <property type="entry name" value="U3 SMALL NUCLEOLAR RIBONUCLEOPROTEIN PROTEIN IMP4"/>
    <property type="match status" value="1"/>
</dbReference>
<reference evidence="4" key="1">
    <citation type="journal article" date="2023" name="Mol. Phylogenet. Evol.">
        <title>Genome-scale phylogeny and comparative genomics of the fungal order Sordariales.</title>
        <authorList>
            <person name="Hensen N."/>
            <person name="Bonometti L."/>
            <person name="Westerberg I."/>
            <person name="Brannstrom I.O."/>
            <person name="Guillou S."/>
            <person name="Cros-Aarteil S."/>
            <person name="Calhoun S."/>
            <person name="Haridas S."/>
            <person name="Kuo A."/>
            <person name="Mondo S."/>
            <person name="Pangilinan J."/>
            <person name="Riley R."/>
            <person name="LaButti K."/>
            <person name="Andreopoulos B."/>
            <person name="Lipzen A."/>
            <person name="Chen C."/>
            <person name="Yan M."/>
            <person name="Daum C."/>
            <person name="Ng V."/>
            <person name="Clum A."/>
            <person name="Steindorff A."/>
            <person name="Ohm R.A."/>
            <person name="Martin F."/>
            <person name="Silar P."/>
            <person name="Natvig D.O."/>
            <person name="Lalanne C."/>
            <person name="Gautier V."/>
            <person name="Ament-Velasquez S.L."/>
            <person name="Kruys A."/>
            <person name="Hutchinson M.I."/>
            <person name="Powell A.J."/>
            <person name="Barry K."/>
            <person name="Miller A.N."/>
            <person name="Grigoriev I.V."/>
            <person name="Debuchy R."/>
            <person name="Gladieux P."/>
            <person name="Hiltunen Thoren M."/>
            <person name="Johannesson H."/>
        </authorList>
    </citation>
    <scope>NUCLEOTIDE SEQUENCE [LARGE SCALE GENOMIC DNA]</scope>
    <source>
        <strain evidence="4">CBS 340.73</strain>
    </source>
</reference>
<dbReference type="Pfam" id="PF04427">
    <property type="entry name" value="Brix"/>
    <property type="match status" value="1"/>
</dbReference>
<protein>
    <recommendedName>
        <fullName evidence="1">U3 small nucleolar ribonucleoprotein protein IMP4</fullName>
    </recommendedName>
</protein>
<comment type="caution">
    <text evidence="3">The sequence shown here is derived from an EMBL/GenBank/DDBJ whole genome shotgun (WGS) entry which is preliminary data.</text>
</comment>
<proteinExistence type="predicted"/>
<dbReference type="EMBL" id="MU853775">
    <property type="protein sequence ID" value="KAK3942321.1"/>
    <property type="molecule type" value="Genomic_DNA"/>
</dbReference>
<dbReference type="SUPFAM" id="SSF52954">
    <property type="entry name" value="Class II aaRS ABD-related"/>
    <property type="match status" value="1"/>
</dbReference>
<dbReference type="InterPro" id="IPR044281">
    <property type="entry name" value="IMP4/RPF1"/>
</dbReference>